<evidence type="ECO:0000313" key="2">
    <source>
        <dbReference type="EMBL" id="NNU16269.1"/>
    </source>
</evidence>
<feature type="region of interest" description="Disordered" evidence="1">
    <location>
        <begin position="272"/>
        <end position="300"/>
    </location>
</feature>
<organism evidence="2 3">
    <name type="scientific">Parvularcula mediterranea</name>
    <dbReference type="NCBI Taxonomy" id="2732508"/>
    <lineage>
        <taxon>Bacteria</taxon>
        <taxon>Pseudomonadati</taxon>
        <taxon>Pseudomonadota</taxon>
        <taxon>Alphaproteobacteria</taxon>
        <taxon>Parvularculales</taxon>
        <taxon>Parvularculaceae</taxon>
        <taxon>Parvularcula</taxon>
    </lineage>
</organism>
<feature type="region of interest" description="Disordered" evidence="1">
    <location>
        <begin position="346"/>
        <end position="366"/>
    </location>
</feature>
<evidence type="ECO:0000313" key="3">
    <source>
        <dbReference type="Proteomes" id="UP000536835"/>
    </source>
</evidence>
<dbReference type="Proteomes" id="UP000536835">
    <property type="component" value="Unassembled WGS sequence"/>
</dbReference>
<dbReference type="AlphaFoldDB" id="A0A7Y3W554"/>
<comment type="caution">
    <text evidence="2">The sequence shown here is derived from an EMBL/GenBank/DDBJ whole genome shotgun (WGS) entry which is preliminary data.</text>
</comment>
<keyword evidence="3" id="KW-1185">Reference proteome</keyword>
<gene>
    <name evidence="2" type="ORF">HK107_08040</name>
</gene>
<dbReference type="RefSeq" id="WP_173198346.1">
    <property type="nucleotide sequence ID" value="NZ_JABFCX010000002.1"/>
</dbReference>
<dbReference type="EMBL" id="JABFCX010000002">
    <property type="protein sequence ID" value="NNU16269.1"/>
    <property type="molecule type" value="Genomic_DNA"/>
</dbReference>
<accession>A0A7Y3W554</accession>
<sequence>MVEAQGGNPPAPFARARQNGFLFQSGALSRTFESFAETLMRCEEPSVIAGRPGIGKRTILEAFASLRAREGDTPVMLAARALRPGLVAEQVLAAFGQQPAEGSSALLGLADYLADAREARETLFAVVPNLQTAQPECREELAELCRPMDEGGAGLCALISTSDPTLARAFGVPALIIGAMQPGEMRRFIESVLAASGLAIRVSDDAIDAFSIASDSLIGKAGSLLDDAIARLVREEGSTLEARHVMPDASGADVPSASDIERALLDLGSEAAGAPSRSFPRFGEGQPRLPEQGPANDIPPAVDPRVFSALEDIRGDIAHIQGRLELAKTRLSSLYDRHADRRQRIGDSSETLVSDMRNLSGDSIRR</sequence>
<dbReference type="InterPro" id="IPR027417">
    <property type="entry name" value="P-loop_NTPase"/>
</dbReference>
<dbReference type="SUPFAM" id="SSF52540">
    <property type="entry name" value="P-loop containing nucleoside triphosphate hydrolases"/>
    <property type="match status" value="1"/>
</dbReference>
<protein>
    <submittedName>
        <fullName evidence="2">Uncharacterized protein</fullName>
    </submittedName>
</protein>
<reference evidence="2 3" key="1">
    <citation type="submission" date="2020-05" db="EMBL/GenBank/DDBJ databases">
        <title>Parvularcula mediterraneae sp. nov., isolated from polypropylene straw from shallow seawater of the seashore of Laganas in Zakynthos island, Greece.</title>
        <authorList>
            <person name="Szabo I."/>
            <person name="Al-Omari J."/>
            <person name="Rado J."/>
            <person name="Szerdahelyi G.S."/>
        </authorList>
    </citation>
    <scope>NUCLEOTIDE SEQUENCE [LARGE SCALE GENOMIC DNA]</scope>
    <source>
        <strain evidence="2 3">ZS-1/3</strain>
    </source>
</reference>
<proteinExistence type="predicted"/>
<name>A0A7Y3W554_9PROT</name>
<evidence type="ECO:0000256" key="1">
    <source>
        <dbReference type="SAM" id="MobiDB-lite"/>
    </source>
</evidence>